<dbReference type="PANTHER" id="PTHR43817:SF1">
    <property type="entry name" value="HYDROLASE, FAMILY 43, PUTATIVE (AFU_ORTHOLOGUE AFUA_3G01660)-RELATED"/>
    <property type="match status" value="1"/>
</dbReference>
<dbReference type="InterPro" id="IPR006710">
    <property type="entry name" value="Glyco_hydro_43"/>
</dbReference>
<dbReference type="InterPro" id="IPR023296">
    <property type="entry name" value="Glyco_hydro_beta-prop_sf"/>
</dbReference>
<organism evidence="8 9">
    <name type="scientific">Pseudopedobacter saltans</name>
    <dbReference type="NCBI Taxonomy" id="151895"/>
    <lineage>
        <taxon>Bacteria</taxon>
        <taxon>Pseudomonadati</taxon>
        <taxon>Bacteroidota</taxon>
        <taxon>Sphingobacteriia</taxon>
        <taxon>Sphingobacteriales</taxon>
        <taxon>Sphingobacteriaceae</taxon>
        <taxon>Pseudopedobacter</taxon>
    </lineage>
</organism>
<feature type="active site" description="Proton acceptor" evidence="5">
    <location>
        <position position="53"/>
    </location>
</feature>
<dbReference type="PANTHER" id="PTHR43817">
    <property type="entry name" value="GLYCOSYL HYDROLASE"/>
    <property type="match status" value="1"/>
</dbReference>
<comment type="similarity">
    <text evidence="1 7">Belongs to the glycosyl hydrolase 43 family.</text>
</comment>
<evidence type="ECO:0000313" key="8">
    <source>
        <dbReference type="EMBL" id="PZP40312.1"/>
    </source>
</evidence>
<evidence type="ECO:0000256" key="3">
    <source>
        <dbReference type="ARBA" id="ARBA00022801"/>
    </source>
</evidence>
<dbReference type="PIRSF" id="PIRSF025414">
    <property type="entry name" value="Alpha-L-arabinofuranosidase"/>
    <property type="match status" value="1"/>
</dbReference>
<evidence type="ECO:0000256" key="7">
    <source>
        <dbReference type="RuleBase" id="RU361187"/>
    </source>
</evidence>
<dbReference type="Gene3D" id="2.115.10.20">
    <property type="entry name" value="Glycosyl hydrolase domain, family 43"/>
    <property type="match status" value="1"/>
</dbReference>
<dbReference type="Pfam" id="PF04616">
    <property type="entry name" value="Glyco_hydro_43"/>
    <property type="match status" value="1"/>
</dbReference>
<dbReference type="CDD" id="cd18820">
    <property type="entry name" value="GH43_LbAraf43-like"/>
    <property type="match status" value="1"/>
</dbReference>
<keyword evidence="3 7" id="KW-0378">Hydrolase</keyword>
<accession>A0A2W5GAD2</accession>
<evidence type="ECO:0000256" key="6">
    <source>
        <dbReference type="PIRSR" id="PIRSR606710-2"/>
    </source>
</evidence>
<sequence length="356" mass="40517">MRQYNCFLLVVLCSLLYSCGKDEPEMNTQKSDSTALAYLQADFKNPICVRSGDPWIVQKDGYYYYTYTQGSKLVLYKTKFITQLDKIVLINSTIWTPPAGEMYSQNVWAPELHELNGKWYMYFAADNGQNKNHRMYVIENTNADPTTHDWTLKGKVSDVTNNWAIDGTILDYNGQLYMVWSGWESETNNSKQNIYIAKLKDPWTIDGDRVKLSSPDYSWELHGQPVNEGPAVLKSPDNKYFITYSASFYGSDDYALGMLSVKPNGDPMNPKDWTKSDQPVFKRNDQGGVYGPGHNGFFKSPDGKEDWIVYHARSLVGGSSNNDRNTRIQKFAWNADGTPNFGTPVSISQYLKPPSF</sequence>
<evidence type="ECO:0000256" key="1">
    <source>
        <dbReference type="ARBA" id="ARBA00009865"/>
    </source>
</evidence>
<dbReference type="AlphaFoldDB" id="A0A2W5GAD2"/>
<dbReference type="EMBL" id="QFOI01000613">
    <property type="protein sequence ID" value="PZP40312.1"/>
    <property type="molecule type" value="Genomic_DNA"/>
</dbReference>
<feature type="active site" description="Proton donor" evidence="5">
    <location>
        <position position="228"/>
    </location>
</feature>
<evidence type="ECO:0000256" key="2">
    <source>
        <dbReference type="ARBA" id="ARBA00022729"/>
    </source>
</evidence>
<feature type="site" description="Important for catalytic activity, responsible for pKa modulation of the active site Glu and correct orientation of both the proton donor and substrate" evidence="6">
    <location>
        <position position="166"/>
    </location>
</feature>
<reference evidence="8 9" key="1">
    <citation type="submission" date="2017-11" db="EMBL/GenBank/DDBJ databases">
        <title>Infants hospitalized years apart are colonized by the same room-sourced microbial strains.</title>
        <authorList>
            <person name="Brooks B."/>
            <person name="Olm M.R."/>
            <person name="Firek B.A."/>
            <person name="Baker R."/>
            <person name="Thomas B.C."/>
            <person name="Morowitz M.J."/>
            <person name="Banfield J.F."/>
        </authorList>
    </citation>
    <scope>NUCLEOTIDE SEQUENCE [LARGE SCALE GENOMIC DNA]</scope>
    <source>
        <strain evidence="8">S2_009_000_R2_76</strain>
    </source>
</reference>
<name>A0A2W5GAD2_9SPHI</name>
<keyword evidence="2" id="KW-0732">Signal</keyword>
<evidence type="ECO:0000313" key="9">
    <source>
        <dbReference type="Proteomes" id="UP000249645"/>
    </source>
</evidence>
<proteinExistence type="inferred from homology"/>
<evidence type="ECO:0000256" key="5">
    <source>
        <dbReference type="PIRSR" id="PIRSR606710-1"/>
    </source>
</evidence>
<dbReference type="InterPro" id="IPR016828">
    <property type="entry name" value="Alpha-L-arabinofuranosidase"/>
</dbReference>
<dbReference type="PROSITE" id="PS51257">
    <property type="entry name" value="PROKAR_LIPOPROTEIN"/>
    <property type="match status" value="1"/>
</dbReference>
<evidence type="ECO:0000256" key="4">
    <source>
        <dbReference type="ARBA" id="ARBA00023295"/>
    </source>
</evidence>
<dbReference type="SUPFAM" id="SSF75005">
    <property type="entry name" value="Arabinanase/levansucrase/invertase"/>
    <property type="match status" value="1"/>
</dbReference>
<keyword evidence="4 7" id="KW-0326">Glycosidase</keyword>
<dbReference type="Proteomes" id="UP000249645">
    <property type="component" value="Unassembled WGS sequence"/>
</dbReference>
<protein>
    <submittedName>
        <fullName evidence="8">Glycosyl hydrolase family 43</fullName>
    </submittedName>
</protein>
<dbReference type="GO" id="GO:0005975">
    <property type="term" value="P:carbohydrate metabolic process"/>
    <property type="evidence" value="ECO:0007669"/>
    <property type="project" value="InterPro"/>
</dbReference>
<gene>
    <name evidence="8" type="ORF">DI598_19385</name>
</gene>
<dbReference type="GO" id="GO:0004553">
    <property type="term" value="F:hydrolase activity, hydrolyzing O-glycosyl compounds"/>
    <property type="evidence" value="ECO:0007669"/>
    <property type="project" value="InterPro"/>
</dbReference>
<comment type="caution">
    <text evidence="8">The sequence shown here is derived from an EMBL/GenBank/DDBJ whole genome shotgun (WGS) entry which is preliminary data.</text>
</comment>